<sequence length="278" mass="28561">MNALFSGKPATKAALYLFSVSLGLGAAGHAMAQTAQFSSESDSIMGTVTKTDAITGIMQTTTINPVDQSTTSVSGSNNQSALSAEQTINGIMVYNLTGIDNSTNDADTASTDDGNGNATLGISNLLQGLVSWNSSSTPLSCNVDGIMQSQIDCSSQQVISGLAINGIMVAPGTYPSGAIFAVMGTIKDPNCLLDGALGEETFSGTLTLQPSSIMGDGTKQGKVSLRGMNLSGTATCSVLGIPLFQTAYNLNVAGPYTDYTSDSSELDIKLDLWANTVF</sequence>
<dbReference type="RefSeq" id="WP_380009905.1">
    <property type="nucleotide sequence ID" value="NZ_JADIKI010000022.1"/>
</dbReference>
<protein>
    <recommendedName>
        <fullName evidence="4">Secreted protein</fullName>
    </recommendedName>
</protein>
<feature type="signal peptide" evidence="1">
    <location>
        <begin position="1"/>
        <end position="32"/>
    </location>
</feature>
<dbReference type="EMBL" id="JADIKI010000022">
    <property type="protein sequence ID" value="MFK2854775.1"/>
    <property type="molecule type" value="Genomic_DNA"/>
</dbReference>
<evidence type="ECO:0000313" key="3">
    <source>
        <dbReference type="Proteomes" id="UP001620409"/>
    </source>
</evidence>
<evidence type="ECO:0000313" key="2">
    <source>
        <dbReference type="EMBL" id="MFK2854775.1"/>
    </source>
</evidence>
<gene>
    <name evidence="2" type="ORF">ISP18_09255</name>
</gene>
<keyword evidence="1" id="KW-0732">Signal</keyword>
<comment type="caution">
    <text evidence="2">The sequence shown here is derived from an EMBL/GenBank/DDBJ whole genome shotgun (WGS) entry which is preliminary data.</text>
</comment>
<reference evidence="2 3" key="1">
    <citation type="submission" date="2020-10" db="EMBL/GenBank/DDBJ databases">
        <title>Phylogeny of dyella-like bacteria.</title>
        <authorList>
            <person name="Fu J."/>
        </authorList>
    </citation>
    <scope>NUCLEOTIDE SEQUENCE [LARGE SCALE GENOMIC DNA]</scope>
    <source>
        <strain evidence="2 3">DHG40</strain>
    </source>
</reference>
<proteinExistence type="predicted"/>
<feature type="chain" id="PRO_5047346076" description="Secreted protein" evidence="1">
    <location>
        <begin position="33"/>
        <end position="278"/>
    </location>
</feature>
<keyword evidence="3" id="KW-1185">Reference proteome</keyword>
<name>A0ABW8IJI5_9GAMM</name>
<accession>A0ABW8IJI5</accession>
<evidence type="ECO:0008006" key="4">
    <source>
        <dbReference type="Google" id="ProtNLM"/>
    </source>
</evidence>
<evidence type="ECO:0000256" key="1">
    <source>
        <dbReference type="SAM" id="SignalP"/>
    </source>
</evidence>
<dbReference type="Proteomes" id="UP001620409">
    <property type="component" value="Unassembled WGS sequence"/>
</dbReference>
<organism evidence="2 3">
    <name type="scientific">Dyella humi</name>
    <dbReference type="NCBI Taxonomy" id="1770547"/>
    <lineage>
        <taxon>Bacteria</taxon>
        <taxon>Pseudomonadati</taxon>
        <taxon>Pseudomonadota</taxon>
        <taxon>Gammaproteobacteria</taxon>
        <taxon>Lysobacterales</taxon>
        <taxon>Rhodanobacteraceae</taxon>
        <taxon>Dyella</taxon>
    </lineage>
</organism>